<dbReference type="Proteomes" id="UP001597368">
    <property type="component" value="Unassembled WGS sequence"/>
</dbReference>
<sequence>MHTKESHELRWGGLAGIGALVVGLLGRLVMGNAPSIHDPALVIAGYLSGYRTQILTAALLFAIASMLFLWFGVALATAFRRADENSDTPGMVLAGFVLVTALGFIGVAVFAGVTYAMTAHPALLAVAAGPYTALTVMGGIAGVAVAGTFGAVAAAIMHTRVFPMWMAWFAIAVAAIRLLAAAMIGSTGGALSPDGPLMVILPGLLTAAWVLVASWLLIREHLPVPSAGAKPVMGH</sequence>
<feature type="transmembrane region" description="Helical" evidence="1">
    <location>
        <begin position="54"/>
        <end position="79"/>
    </location>
</feature>
<comment type="caution">
    <text evidence="2">The sequence shown here is derived from an EMBL/GenBank/DDBJ whole genome shotgun (WGS) entry which is preliminary data.</text>
</comment>
<keyword evidence="1" id="KW-0472">Membrane</keyword>
<feature type="transmembrane region" description="Helical" evidence="1">
    <location>
        <begin position="133"/>
        <end position="156"/>
    </location>
</feature>
<accession>A0ABW4T8T9</accession>
<proteinExistence type="predicted"/>
<evidence type="ECO:0008006" key="4">
    <source>
        <dbReference type="Google" id="ProtNLM"/>
    </source>
</evidence>
<keyword evidence="1" id="KW-1133">Transmembrane helix</keyword>
<keyword evidence="1" id="KW-0812">Transmembrane</keyword>
<protein>
    <recommendedName>
        <fullName evidence="4">DUF4386 family protein</fullName>
    </recommendedName>
</protein>
<dbReference type="RefSeq" id="WP_379580410.1">
    <property type="nucleotide sequence ID" value="NZ_JBHUFV010000068.1"/>
</dbReference>
<reference evidence="3" key="1">
    <citation type="journal article" date="2019" name="Int. J. Syst. Evol. Microbiol.">
        <title>The Global Catalogue of Microorganisms (GCM) 10K type strain sequencing project: providing services to taxonomists for standard genome sequencing and annotation.</title>
        <authorList>
            <consortium name="The Broad Institute Genomics Platform"/>
            <consortium name="The Broad Institute Genome Sequencing Center for Infectious Disease"/>
            <person name="Wu L."/>
            <person name="Ma J."/>
        </authorList>
    </citation>
    <scope>NUCLEOTIDE SEQUENCE [LARGE SCALE GENOMIC DNA]</scope>
    <source>
        <strain evidence="3">ICMP 6774ER</strain>
    </source>
</reference>
<dbReference type="EMBL" id="JBHUFV010000068">
    <property type="protein sequence ID" value="MFD1938417.1"/>
    <property type="molecule type" value="Genomic_DNA"/>
</dbReference>
<keyword evidence="3" id="KW-1185">Reference proteome</keyword>
<feature type="transmembrane region" description="Helical" evidence="1">
    <location>
        <begin position="197"/>
        <end position="218"/>
    </location>
</feature>
<evidence type="ECO:0000313" key="3">
    <source>
        <dbReference type="Proteomes" id="UP001597368"/>
    </source>
</evidence>
<evidence type="ECO:0000313" key="2">
    <source>
        <dbReference type="EMBL" id="MFD1938417.1"/>
    </source>
</evidence>
<feature type="transmembrane region" description="Helical" evidence="1">
    <location>
        <begin position="91"/>
        <end position="113"/>
    </location>
</feature>
<name>A0ABW4T8T9_9ACTN</name>
<evidence type="ECO:0000256" key="1">
    <source>
        <dbReference type="SAM" id="Phobius"/>
    </source>
</evidence>
<feature type="transmembrane region" description="Helical" evidence="1">
    <location>
        <begin position="168"/>
        <end position="191"/>
    </location>
</feature>
<gene>
    <name evidence="2" type="ORF">ACFSKW_43785</name>
</gene>
<organism evidence="2 3">
    <name type="scientific">Nonomuraea mangrovi</name>
    <dbReference type="NCBI Taxonomy" id="2316207"/>
    <lineage>
        <taxon>Bacteria</taxon>
        <taxon>Bacillati</taxon>
        <taxon>Actinomycetota</taxon>
        <taxon>Actinomycetes</taxon>
        <taxon>Streptosporangiales</taxon>
        <taxon>Streptosporangiaceae</taxon>
        <taxon>Nonomuraea</taxon>
    </lineage>
</organism>
<feature type="transmembrane region" description="Helical" evidence="1">
    <location>
        <begin position="12"/>
        <end position="34"/>
    </location>
</feature>